<feature type="transmembrane region" description="Helical" evidence="2">
    <location>
        <begin position="6"/>
        <end position="24"/>
    </location>
</feature>
<dbReference type="AlphaFoldDB" id="A0A1G6VEL3"/>
<sequence length="781" mass="81223">MSLPPNVIAIALVAIGLLAAARLLWKRPQRWPWRLLLQSGALLLVYLVLNPPPQLLPQAGTLTVLGAGWQQAHRVGPGPAEPHARLGANLSEAAARDQRDQDQAAAATRSPAGSGDFGANSAADARSGAEATVGQGPSYAGSARAEDARQGSAQRRPLNASAELGPSAAVIALPDAEDPLPPGVQRAPDLATALRMRPEFSTLRLFGRGLSLRDLQAARGRSLEFIPAPLPRGFVEVAYAPQVMLGDRIDVAARWNGAPPTRVQLLDAAGEVLAEQVFDAEAALSSASSLAPASALAAPSAATPASRTSRDPSSAAAEDIDVPSSADPAALAAESGLAQEPHDASAAEVAAPESGARDAAPAPAQASAASAVDTASAQERADATSQRDLGATASSRAGVVYLRAPARATGALPLRLRALDGDERTLDAYDFRVEVTPPRAPKVLLLAAAPGPETRALRRWAVDAGLDFDSRIQFAPGLVQGGRVLAPSTEELAALDLFIIEERAWGALGVGGRATVLAEVENGLGLLLRLTALPNPGLLAEWREAGFAIERVPGETSAQARLPQAPTRLRQLPIRVVSAQAASAVHTDQGEPLALWRARGLGRLGLIWLTDSYRLQAAGHGEVYGELWSEITSALARAPTPAAPAPTLRLPRGQTEAWAGERIELCSLRGAPSLLAPDGSRLTLAAPDAQGCVASLPSLPGRYRLADGESTALAIEVRDPGREAALHAADLLARTFAVVSTRAAGEDSSGPLYAAGDFRPWLLALLAVLALLWWLERPRSP</sequence>
<feature type="region of interest" description="Disordered" evidence="1">
    <location>
        <begin position="297"/>
        <end position="390"/>
    </location>
</feature>
<evidence type="ECO:0000313" key="3">
    <source>
        <dbReference type="EMBL" id="SDD51447.1"/>
    </source>
</evidence>
<organism evidence="3 4">
    <name type="scientific">Aquimonas voraii</name>
    <dbReference type="NCBI Taxonomy" id="265719"/>
    <lineage>
        <taxon>Bacteria</taxon>
        <taxon>Pseudomonadati</taxon>
        <taxon>Pseudomonadota</taxon>
        <taxon>Gammaproteobacteria</taxon>
        <taxon>Lysobacterales</taxon>
        <taxon>Lysobacteraceae</taxon>
        <taxon>Aquimonas</taxon>
    </lineage>
</organism>
<reference evidence="3 4" key="1">
    <citation type="submission" date="2016-10" db="EMBL/GenBank/DDBJ databases">
        <authorList>
            <person name="de Groot N.N."/>
        </authorList>
    </citation>
    <scope>NUCLEOTIDE SEQUENCE [LARGE SCALE GENOMIC DNA]</scope>
    <source>
        <strain evidence="3 4">DSM 16957</strain>
    </source>
</reference>
<dbReference type="STRING" id="265719.SAMN04488509_10314"/>
<feature type="compositionally biased region" description="Low complexity" evidence="1">
    <location>
        <begin position="357"/>
        <end position="378"/>
    </location>
</feature>
<evidence type="ECO:0000256" key="1">
    <source>
        <dbReference type="SAM" id="MobiDB-lite"/>
    </source>
</evidence>
<name>A0A1G6VEL3_9GAMM</name>
<keyword evidence="4" id="KW-1185">Reference proteome</keyword>
<proteinExistence type="predicted"/>
<dbReference type="RefSeq" id="WP_091240974.1">
    <property type="nucleotide sequence ID" value="NZ_FNAG01000003.1"/>
</dbReference>
<feature type="compositionally biased region" description="Low complexity" evidence="1">
    <location>
        <begin position="297"/>
        <end position="307"/>
    </location>
</feature>
<gene>
    <name evidence="3" type="ORF">SAMN04488509_10314</name>
</gene>
<protein>
    <submittedName>
        <fullName evidence="3">Uncharacterized protein</fullName>
    </submittedName>
</protein>
<feature type="region of interest" description="Disordered" evidence="1">
    <location>
        <begin position="93"/>
        <end position="160"/>
    </location>
</feature>
<dbReference type="EMBL" id="FNAG01000003">
    <property type="protein sequence ID" value="SDD51447.1"/>
    <property type="molecule type" value="Genomic_DNA"/>
</dbReference>
<accession>A0A1G6VEL3</accession>
<dbReference type="OrthoDB" id="7199749at2"/>
<evidence type="ECO:0000256" key="2">
    <source>
        <dbReference type="SAM" id="Phobius"/>
    </source>
</evidence>
<keyword evidence="2" id="KW-1133">Transmembrane helix</keyword>
<dbReference type="Proteomes" id="UP000199603">
    <property type="component" value="Unassembled WGS sequence"/>
</dbReference>
<keyword evidence="2" id="KW-0472">Membrane</keyword>
<evidence type="ECO:0000313" key="4">
    <source>
        <dbReference type="Proteomes" id="UP000199603"/>
    </source>
</evidence>
<keyword evidence="2" id="KW-0812">Transmembrane</keyword>